<dbReference type="Proteomes" id="UP000054695">
    <property type="component" value="Unassembled WGS sequence"/>
</dbReference>
<protein>
    <submittedName>
        <fullName evidence="1">Uncharacterized protein</fullName>
    </submittedName>
</protein>
<accession>A0A0W0RZ84</accession>
<dbReference type="OrthoDB" id="5651004at2"/>
<gene>
    <name evidence="1" type="ORF">Lboz_0582</name>
</gene>
<reference evidence="1 2" key="1">
    <citation type="submission" date="2015-11" db="EMBL/GenBank/DDBJ databases">
        <title>Genomic analysis of 38 Legionella species identifies large and diverse effector repertoires.</title>
        <authorList>
            <person name="Burstein D."/>
            <person name="Amaro F."/>
            <person name="Zusman T."/>
            <person name="Lifshitz Z."/>
            <person name="Cohen O."/>
            <person name="Gilbert J.A."/>
            <person name="Pupko T."/>
            <person name="Shuman H.A."/>
            <person name="Segal G."/>
        </authorList>
    </citation>
    <scope>NUCLEOTIDE SEQUENCE [LARGE SCALE GENOMIC DNA]</scope>
    <source>
        <strain evidence="1 2">WIGA</strain>
    </source>
</reference>
<evidence type="ECO:0000313" key="2">
    <source>
        <dbReference type="Proteomes" id="UP000054695"/>
    </source>
</evidence>
<dbReference type="AlphaFoldDB" id="A0A0W0RZ84"/>
<comment type="caution">
    <text evidence="1">The sequence shown here is derived from an EMBL/GenBank/DDBJ whole genome shotgun (WGS) entry which is preliminary data.</text>
</comment>
<dbReference type="EMBL" id="LNXU01000004">
    <property type="protein sequence ID" value="KTC76512.1"/>
    <property type="molecule type" value="Genomic_DNA"/>
</dbReference>
<dbReference type="RefSeq" id="WP_058458273.1">
    <property type="nucleotide sequence ID" value="NZ_CAAAIY010000013.1"/>
</dbReference>
<evidence type="ECO:0000313" key="1">
    <source>
        <dbReference type="EMBL" id="KTC76512.1"/>
    </source>
</evidence>
<keyword evidence="2" id="KW-1185">Reference proteome</keyword>
<proteinExistence type="predicted"/>
<dbReference type="PATRIC" id="fig|447.4.peg.628"/>
<sequence length="626" mass="70686">MKAKIIQKQIKLYDQNKGYFRTLKDEPHIKELREFCNNKLEGIDTLSPSLLLELVTILIGKKDRDGDSESSRIFRMLVNYFGGYEALDCLNNQKQLSVEHVVFLKKNAKHAKELAPLLASISKKLSPSIMTIVLHAAEMMSEPEQLVEIFKYFRQLAFAEDAFLYFETLGALNRYGINTDDVVPLLIDVKQLFSKKQALETLFRINPQLFNLDNVINILKLQNPYHFYKLLELLPHTQDSLNKLFVVDGILDKCSFAEEIIKNFKSAGWDPQPYLTYILSVDRKGFDIECATGKLKEMTINPELLPLILETLFVRSNESMALVNAVTLLNQENLEEDVLNLAFATNYPDRVAEAVVALKKATLFNNQTTDVICSHPEHAFGLAQAMIQLSRLDCSVNAAYDGLDQYPHSADKAANVIEYLQANSLIHNLNNKSEVSKGRIKLSTDMVVAAVCKAELTDDSLLKLFEMMKAANLLDIYNLDKLIHKLKYVKTLASAARCLANSNQLDQLNFDSIISDPINSIVLAENLGGSPCSPSLPKVIDEGAQDFVAIRKAAKILALGQRQGLFFPKLEPEKLQTFEKTTHRKMAAIQNEAMMKIAQYTSEHHLERATEHHIANSFYFSVLHPK</sequence>
<organism evidence="1 2">
    <name type="scientific">Legionella bozemanae</name>
    <name type="common">Fluoribacter bozemanae</name>
    <dbReference type="NCBI Taxonomy" id="447"/>
    <lineage>
        <taxon>Bacteria</taxon>
        <taxon>Pseudomonadati</taxon>
        <taxon>Pseudomonadota</taxon>
        <taxon>Gammaproteobacteria</taxon>
        <taxon>Legionellales</taxon>
        <taxon>Legionellaceae</taxon>
        <taxon>Legionella</taxon>
    </lineage>
</organism>
<name>A0A0W0RZ84_LEGBO</name>